<evidence type="ECO:0000313" key="2">
    <source>
        <dbReference type="Proteomes" id="UP000700596"/>
    </source>
</evidence>
<proteinExistence type="predicted"/>
<accession>A0A9P9D253</accession>
<dbReference type="Proteomes" id="UP000700596">
    <property type="component" value="Unassembled WGS sequence"/>
</dbReference>
<organism evidence="1 2">
    <name type="scientific">Dendryphion nanum</name>
    <dbReference type="NCBI Taxonomy" id="256645"/>
    <lineage>
        <taxon>Eukaryota</taxon>
        <taxon>Fungi</taxon>
        <taxon>Dikarya</taxon>
        <taxon>Ascomycota</taxon>
        <taxon>Pezizomycotina</taxon>
        <taxon>Dothideomycetes</taxon>
        <taxon>Pleosporomycetidae</taxon>
        <taxon>Pleosporales</taxon>
        <taxon>Torulaceae</taxon>
        <taxon>Dendryphion</taxon>
    </lineage>
</organism>
<dbReference type="EMBL" id="JAGMWT010000024">
    <property type="protein sequence ID" value="KAH7111340.1"/>
    <property type="molecule type" value="Genomic_DNA"/>
</dbReference>
<name>A0A9P9D253_9PLEO</name>
<dbReference type="AlphaFoldDB" id="A0A9P9D253"/>
<evidence type="ECO:0000313" key="1">
    <source>
        <dbReference type="EMBL" id="KAH7111340.1"/>
    </source>
</evidence>
<reference evidence="1" key="1">
    <citation type="journal article" date="2021" name="Nat. Commun.">
        <title>Genetic determinants of endophytism in the Arabidopsis root mycobiome.</title>
        <authorList>
            <person name="Mesny F."/>
            <person name="Miyauchi S."/>
            <person name="Thiergart T."/>
            <person name="Pickel B."/>
            <person name="Atanasova L."/>
            <person name="Karlsson M."/>
            <person name="Huettel B."/>
            <person name="Barry K.W."/>
            <person name="Haridas S."/>
            <person name="Chen C."/>
            <person name="Bauer D."/>
            <person name="Andreopoulos W."/>
            <person name="Pangilinan J."/>
            <person name="LaButti K."/>
            <person name="Riley R."/>
            <person name="Lipzen A."/>
            <person name="Clum A."/>
            <person name="Drula E."/>
            <person name="Henrissat B."/>
            <person name="Kohler A."/>
            <person name="Grigoriev I.V."/>
            <person name="Martin F.M."/>
            <person name="Hacquard S."/>
        </authorList>
    </citation>
    <scope>NUCLEOTIDE SEQUENCE</scope>
    <source>
        <strain evidence="1">MPI-CAGE-CH-0243</strain>
    </source>
</reference>
<gene>
    <name evidence="1" type="ORF">B0J11DRAFT_196467</name>
</gene>
<comment type="caution">
    <text evidence="1">The sequence shown here is derived from an EMBL/GenBank/DDBJ whole genome shotgun (WGS) entry which is preliminary data.</text>
</comment>
<dbReference type="OrthoDB" id="3912095at2759"/>
<sequence>MRLLCILFVEYRASAGFDPELDQGTILRMCQASGHRENEFETKRKLATMIERGGYYKNMEANVNQGICFVLGTSLSESYWTKLITKSGPKFNRVLERFKEISLPQIASQYISLRQKVIGAMLESFRNQQDSLLLDYSISPQNMYYQNSYQAESLWHHNWA</sequence>
<protein>
    <submittedName>
        <fullName evidence="1">Uncharacterized protein</fullName>
    </submittedName>
</protein>
<keyword evidence="2" id="KW-1185">Reference proteome</keyword>